<organism evidence="1 2">
    <name type="scientific">candidate division CPR1 bacterium GW2011_GWC1_49_13</name>
    <dbReference type="NCBI Taxonomy" id="1618342"/>
    <lineage>
        <taxon>Bacteria</taxon>
        <taxon>candidate division CPR1</taxon>
    </lineage>
</organism>
<evidence type="ECO:0000313" key="1">
    <source>
        <dbReference type="EMBL" id="KKW05430.1"/>
    </source>
</evidence>
<dbReference type="STRING" id="1618342.UY40_C0020G0007"/>
<proteinExistence type="predicted"/>
<comment type="caution">
    <text evidence="1">The sequence shown here is derived from an EMBL/GenBank/DDBJ whole genome shotgun (WGS) entry which is preliminary data.</text>
</comment>
<protein>
    <submittedName>
        <fullName evidence="1">Uncharacterized protein</fullName>
    </submittedName>
</protein>
<dbReference type="Proteomes" id="UP000034119">
    <property type="component" value="Unassembled WGS sequence"/>
</dbReference>
<evidence type="ECO:0000313" key="2">
    <source>
        <dbReference type="Proteomes" id="UP000034119"/>
    </source>
</evidence>
<name>A0A0G1VGK8_9BACT</name>
<accession>A0A0G1VGK8</accession>
<gene>
    <name evidence="1" type="ORF">UY40_C0020G0007</name>
</gene>
<reference evidence="1 2" key="1">
    <citation type="journal article" date="2015" name="Nature">
        <title>rRNA introns, odd ribosomes, and small enigmatic genomes across a large radiation of phyla.</title>
        <authorList>
            <person name="Brown C.T."/>
            <person name="Hug L.A."/>
            <person name="Thomas B.C."/>
            <person name="Sharon I."/>
            <person name="Castelle C.J."/>
            <person name="Singh A."/>
            <person name="Wilkins M.J."/>
            <person name="Williams K.H."/>
            <person name="Banfield J.F."/>
        </authorList>
    </citation>
    <scope>NUCLEOTIDE SEQUENCE [LARGE SCALE GENOMIC DNA]</scope>
</reference>
<dbReference type="AlphaFoldDB" id="A0A0G1VGK8"/>
<sequence>MSSIQFTDTVGAATLESVVPDPGSRFQNWTPDVVEIADREVEFGSGISHQFAFRTDYVVSFQVPYLTTHEFTVALRLKRHLLGGGTCTVNTEDNASRSYTCRLQPGTVPGVELVDRRLMEYSMSLQLLNTAAAVMLCDYGNPALS</sequence>
<dbReference type="EMBL" id="LCPW01000020">
    <property type="protein sequence ID" value="KKW05430.1"/>
    <property type="molecule type" value="Genomic_DNA"/>
</dbReference>